<evidence type="ECO:0000313" key="2">
    <source>
        <dbReference type="EMBL" id="CAH1984763.1"/>
    </source>
</evidence>
<organism evidence="2 3">
    <name type="scientific">Acanthoscelides obtectus</name>
    <name type="common">Bean weevil</name>
    <name type="synonym">Bruchus obtectus</name>
    <dbReference type="NCBI Taxonomy" id="200917"/>
    <lineage>
        <taxon>Eukaryota</taxon>
        <taxon>Metazoa</taxon>
        <taxon>Ecdysozoa</taxon>
        <taxon>Arthropoda</taxon>
        <taxon>Hexapoda</taxon>
        <taxon>Insecta</taxon>
        <taxon>Pterygota</taxon>
        <taxon>Neoptera</taxon>
        <taxon>Endopterygota</taxon>
        <taxon>Coleoptera</taxon>
        <taxon>Polyphaga</taxon>
        <taxon>Cucujiformia</taxon>
        <taxon>Chrysomeloidea</taxon>
        <taxon>Chrysomelidae</taxon>
        <taxon>Bruchinae</taxon>
        <taxon>Bruchini</taxon>
        <taxon>Acanthoscelides</taxon>
    </lineage>
</organism>
<feature type="region of interest" description="Disordered" evidence="1">
    <location>
        <begin position="30"/>
        <end position="73"/>
    </location>
</feature>
<dbReference type="Proteomes" id="UP001152888">
    <property type="component" value="Unassembled WGS sequence"/>
</dbReference>
<feature type="compositionally biased region" description="Polar residues" evidence="1">
    <location>
        <begin position="31"/>
        <end position="42"/>
    </location>
</feature>
<protein>
    <submittedName>
        <fullName evidence="2">Uncharacterized protein</fullName>
    </submittedName>
</protein>
<keyword evidence="3" id="KW-1185">Reference proteome</keyword>
<gene>
    <name evidence="2" type="ORF">ACAOBT_LOCUS16301</name>
</gene>
<reference evidence="2" key="1">
    <citation type="submission" date="2022-03" db="EMBL/GenBank/DDBJ databases">
        <authorList>
            <person name="Sayadi A."/>
        </authorList>
    </citation>
    <scope>NUCLEOTIDE SEQUENCE</scope>
</reference>
<evidence type="ECO:0000313" key="3">
    <source>
        <dbReference type="Proteomes" id="UP001152888"/>
    </source>
</evidence>
<proteinExistence type="predicted"/>
<dbReference type="EMBL" id="CAKOFQ010006962">
    <property type="protein sequence ID" value="CAH1984763.1"/>
    <property type="molecule type" value="Genomic_DNA"/>
</dbReference>
<sequence length="95" mass="10425">MEKTRSAKMLSMVGIKLKKGPTSEEWKIVPQATNADSTSVTPKNIKRASESEADKENTSPQVPEASVRSKKFEKDGDCKLVENQIVEELGVGSLF</sequence>
<feature type="compositionally biased region" description="Basic and acidic residues" evidence="1">
    <location>
        <begin position="47"/>
        <end position="57"/>
    </location>
</feature>
<name>A0A9P0PGI1_ACAOB</name>
<evidence type="ECO:0000256" key="1">
    <source>
        <dbReference type="SAM" id="MobiDB-lite"/>
    </source>
</evidence>
<accession>A0A9P0PGI1</accession>
<comment type="caution">
    <text evidence="2">The sequence shown here is derived from an EMBL/GenBank/DDBJ whole genome shotgun (WGS) entry which is preliminary data.</text>
</comment>
<dbReference type="AlphaFoldDB" id="A0A9P0PGI1"/>